<organism evidence="4 5">
    <name type="scientific">Camelimonas abortus</name>
    <dbReference type="NCBI Taxonomy" id="1017184"/>
    <lineage>
        <taxon>Bacteria</taxon>
        <taxon>Pseudomonadati</taxon>
        <taxon>Pseudomonadota</taxon>
        <taxon>Alphaproteobacteria</taxon>
        <taxon>Hyphomicrobiales</taxon>
        <taxon>Chelatococcaceae</taxon>
        <taxon>Camelimonas</taxon>
    </lineage>
</organism>
<keyword evidence="2" id="KW-0732">Signal</keyword>
<reference evidence="5" key="1">
    <citation type="journal article" date="2019" name="Int. J. Syst. Evol. Microbiol.">
        <title>The Global Catalogue of Microorganisms (GCM) 10K type strain sequencing project: providing services to taxonomists for standard genome sequencing and annotation.</title>
        <authorList>
            <consortium name="The Broad Institute Genomics Platform"/>
            <consortium name="The Broad Institute Genome Sequencing Center for Infectious Disease"/>
            <person name="Wu L."/>
            <person name="Ma J."/>
        </authorList>
    </citation>
    <scope>NUCLEOTIDE SEQUENCE [LARGE SCALE GENOMIC DNA]</scope>
    <source>
        <strain evidence="5">CCM 7941</strain>
    </source>
</reference>
<name>A0ABV7LFT2_9HYPH</name>
<dbReference type="PANTHER" id="PTHR47235:SF1">
    <property type="entry name" value="BLR6548 PROTEIN"/>
    <property type="match status" value="1"/>
</dbReference>
<dbReference type="PANTHER" id="PTHR47235">
    <property type="entry name" value="BLR6548 PROTEIN"/>
    <property type="match status" value="1"/>
</dbReference>
<dbReference type="Pfam" id="PF13458">
    <property type="entry name" value="Peripla_BP_6"/>
    <property type="match status" value="1"/>
</dbReference>
<evidence type="ECO:0000256" key="1">
    <source>
        <dbReference type="ARBA" id="ARBA00010062"/>
    </source>
</evidence>
<evidence type="ECO:0000313" key="5">
    <source>
        <dbReference type="Proteomes" id="UP001595536"/>
    </source>
</evidence>
<dbReference type="RefSeq" id="WP_376830466.1">
    <property type="nucleotide sequence ID" value="NZ_JBHLWR010000006.1"/>
</dbReference>
<dbReference type="EMBL" id="JBHRUV010000047">
    <property type="protein sequence ID" value="MFC3266647.1"/>
    <property type="molecule type" value="Genomic_DNA"/>
</dbReference>
<evidence type="ECO:0000313" key="4">
    <source>
        <dbReference type="EMBL" id="MFC3266647.1"/>
    </source>
</evidence>
<sequence length="408" mass="44599">MSDDGVTRRAAVLGLAAGAMAPALPQFARARQGRDAPDEILIGNVNAYSGPAAVYAVLGKAAEAYFRMVNDRGGVNGRKVRVLSYDDAYSPPKTVEQTRKLVEQDGVLLMYGSLGAPTSTATLRYLDGRKTPHLFIASGATKFGDHRTWPWAMGLQPSYQTEGRAFAAHLKATKPDAKIGILYQNDDFGRDVRQGFRDGLGERVDMIVAEAPYESTDPTVDSQIVKLRASGADTFMNMTTPKFAAQAIRKVAELGWKPTHYLGSNANSIAAVIGPAGKENAVGIISSAYIKDPNDPEWASDPAFAEWRAFYGKYLPEADLKDPLTVYAYVSAQTLEQVLRQCGDDFSRENIMRQAASLRDFRPGLLLPGIVINTAPDDHYPIEQLQLIRFNGESYERFGPVIDSALRK</sequence>
<feature type="domain" description="Leucine-binding protein" evidence="3">
    <location>
        <begin position="40"/>
        <end position="391"/>
    </location>
</feature>
<keyword evidence="5" id="KW-1185">Reference proteome</keyword>
<dbReference type="SUPFAM" id="SSF53822">
    <property type="entry name" value="Periplasmic binding protein-like I"/>
    <property type="match status" value="1"/>
</dbReference>
<evidence type="ECO:0000259" key="3">
    <source>
        <dbReference type="Pfam" id="PF13458"/>
    </source>
</evidence>
<dbReference type="PROSITE" id="PS51318">
    <property type="entry name" value="TAT"/>
    <property type="match status" value="1"/>
</dbReference>
<comment type="caution">
    <text evidence="4">The sequence shown here is derived from an EMBL/GenBank/DDBJ whole genome shotgun (WGS) entry which is preliminary data.</text>
</comment>
<dbReference type="Gene3D" id="3.40.50.2300">
    <property type="match status" value="2"/>
</dbReference>
<comment type="similarity">
    <text evidence="1">Belongs to the leucine-binding protein family.</text>
</comment>
<dbReference type="InterPro" id="IPR028081">
    <property type="entry name" value="Leu-bd"/>
</dbReference>
<proteinExistence type="inferred from homology"/>
<dbReference type="Proteomes" id="UP001595536">
    <property type="component" value="Unassembled WGS sequence"/>
</dbReference>
<dbReference type="InterPro" id="IPR006311">
    <property type="entry name" value="TAT_signal"/>
</dbReference>
<dbReference type="InterPro" id="IPR028082">
    <property type="entry name" value="Peripla_BP_I"/>
</dbReference>
<accession>A0ABV7LFT2</accession>
<evidence type="ECO:0000256" key="2">
    <source>
        <dbReference type="ARBA" id="ARBA00022729"/>
    </source>
</evidence>
<protein>
    <submittedName>
        <fullName evidence="4">ABC transporter substrate-binding protein</fullName>
    </submittedName>
</protein>
<dbReference type="CDD" id="cd06343">
    <property type="entry name" value="PBP1_ABC_ligand_binding-like"/>
    <property type="match status" value="1"/>
</dbReference>
<gene>
    <name evidence="4" type="ORF">ACFOEX_09815</name>
</gene>